<proteinExistence type="predicted"/>
<sequence>MEARRVFSTGGSRSKDLIEFVIKAQEVIGNSGIKATAPEVIFSEGSSRTWAYVAGKQVGFFEPGLLGDILMEINL</sequence>
<dbReference type="Proteomes" id="UP001070176">
    <property type="component" value="Unassembled WGS sequence"/>
</dbReference>
<organism evidence="1 2">
    <name type="scientific">Chryseobacterium luquanense</name>
    <dbReference type="NCBI Taxonomy" id="2983766"/>
    <lineage>
        <taxon>Bacteria</taxon>
        <taxon>Pseudomonadati</taxon>
        <taxon>Bacteroidota</taxon>
        <taxon>Flavobacteriia</taxon>
        <taxon>Flavobacteriales</taxon>
        <taxon>Weeksellaceae</taxon>
        <taxon>Chryseobacterium group</taxon>
        <taxon>Chryseobacterium</taxon>
    </lineage>
</organism>
<comment type="caution">
    <text evidence="1">The sequence shown here is derived from an EMBL/GenBank/DDBJ whole genome shotgun (WGS) entry which is preliminary data.</text>
</comment>
<protein>
    <submittedName>
        <fullName evidence="1">Uncharacterized protein</fullName>
    </submittedName>
</protein>
<evidence type="ECO:0000313" key="1">
    <source>
        <dbReference type="EMBL" id="MCX8534666.1"/>
    </source>
</evidence>
<name>A0ABT3Y9J7_9FLAO</name>
<evidence type="ECO:0000313" key="2">
    <source>
        <dbReference type="Proteomes" id="UP001070176"/>
    </source>
</evidence>
<keyword evidence="2" id="KW-1185">Reference proteome</keyword>
<accession>A0ABT3Y9J7</accession>
<gene>
    <name evidence="1" type="ORF">OEA66_20140</name>
</gene>
<dbReference type="EMBL" id="JAOVZV010000031">
    <property type="protein sequence ID" value="MCX8534666.1"/>
    <property type="molecule type" value="Genomic_DNA"/>
</dbReference>
<reference evidence="1" key="1">
    <citation type="submission" date="2022-10" db="EMBL/GenBank/DDBJ databases">
        <title>Chryseobacterium sp. nov., a novel bacterial species.</title>
        <authorList>
            <person name="Cao Y."/>
        </authorList>
    </citation>
    <scope>NUCLEOTIDE SEQUENCE</scope>
    <source>
        <strain evidence="1">KC 927</strain>
    </source>
</reference>
<dbReference type="RefSeq" id="WP_267283097.1">
    <property type="nucleotide sequence ID" value="NZ_JAOVZV010000031.1"/>
</dbReference>